<dbReference type="Pfam" id="PF03649">
    <property type="entry name" value="UPF0014"/>
    <property type="match status" value="1"/>
</dbReference>
<evidence type="ECO:0000313" key="7">
    <source>
        <dbReference type="EMBL" id="SOE01036.1"/>
    </source>
</evidence>
<reference evidence="8" key="1">
    <citation type="submission" date="2017-09" db="EMBL/GenBank/DDBJ databases">
        <authorList>
            <person name="Varghese N."/>
            <person name="Submissions S."/>
        </authorList>
    </citation>
    <scope>NUCLEOTIDE SEQUENCE [LARGE SCALE GENOMIC DNA]</scope>
    <source>
        <strain evidence="8">USBA 140</strain>
    </source>
</reference>
<proteinExistence type="inferred from homology"/>
<evidence type="ECO:0000313" key="8">
    <source>
        <dbReference type="Proteomes" id="UP000219621"/>
    </source>
</evidence>
<feature type="transmembrane region" description="Helical" evidence="6">
    <location>
        <begin position="227"/>
        <end position="250"/>
    </location>
</feature>
<name>A0A286H0Q7_9PROT</name>
<keyword evidence="4 6" id="KW-1133">Transmembrane helix</keyword>
<dbReference type="OrthoDB" id="9791807at2"/>
<feature type="transmembrane region" description="Helical" evidence="6">
    <location>
        <begin position="96"/>
        <end position="118"/>
    </location>
</feature>
<protein>
    <submittedName>
        <fullName evidence="7">Putative ABC transport system permease protein</fullName>
    </submittedName>
</protein>
<feature type="transmembrane region" description="Helical" evidence="6">
    <location>
        <begin position="190"/>
        <end position="215"/>
    </location>
</feature>
<sequence length="268" mass="28348">MTPGNGTLDWIDLAVSALLIVLAGGVSLAWGLGIHRRLGVAAVRSVVQLLLLALILEWLFAHASPWLTAGAAVLMLGFAAREIFGRQDRRLTGGWAWGAGGLAITLAASAVTLFALAGPVRPDPWYDPRYAIPLLGMILGNVMTGIAVGLNTLTATVARDRAAVEARLALGETRWSALGDTLRHALRTGLIGIINSMSAAGIVFIPGMMTGQILAGQPPEEAARWQILILFLIAGATAVGTVAAVMLAAWRLTDDRHRLRLDRLSDSR</sequence>
<gene>
    <name evidence="7" type="ORF">SAMN05421508_11567</name>
</gene>
<dbReference type="PANTHER" id="PTHR30028:SF0">
    <property type="entry name" value="PROTEIN ALUMINUM SENSITIVE 3"/>
    <property type="match status" value="1"/>
</dbReference>
<keyword evidence="3 6" id="KW-0812">Transmembrane</keyword>
<dbReference type="GO" id="GO:0005886">
    <property type="term" value="C:plasma membrane"/>
    <property type="evidence" value="ECO:0007669"/>
    <property type="project" value="TreeGrafter"/>
</dbReference>
<evidence type="ECO:0000256" key="1">
    <source>
        <dbReference type="ARBA" id="ARBA00004141"/>
    </source>
</evidence>
<keyword evidence="5 6" id="KW-0472">Membrane</keyword>
<feature type="transmembrane region" description="Helical" evidence="6">
    <location>
        <begin position="41"/>
        <end position="60"/>
    </location>
</feature>
<dbReference type="RefSeq" id="WP_097281475.1">
    <property type="nucleotide sequence ID" value="NZ_OCNJ01000015.1"/>
</dbReference>
<evidence type="ECO:0000256" key="2">
    <source>
        <dbReference type="ARBA" id="ARBA00005268"/>
    </source>
</evidence>
<accession>A0A286H0Q7</accession>
<dbReference type="AlphaFoldDB" id="A0A286H0Q7"/>
<comment type="subcellular location">
    <subcellularLocation>
        <location evidence="1">Membrane</location>
        <topology evidence="1">Multi-pass membrane protein</topology>
    </subcellularLocation>
</comment>
<evidence type="ECO:0000256" key="5">
    <source>
        <dbReference type="ARBA" id="ARBA00023136"/>
    </source>
</evidence>
<dbReference type="Proteomes" id="UP000219621">
    <property type="component" value="Unassembled WGS sequence"/>
</dbReference>
<feature type="transmembrane region" description="Helical" evidence="6">
    <location>
        <begin position="13"/>
        <end position="34"/>
    </location>
</feature>
<dbReference type="InterPro" id="IPR005226">
    <property type="entry name" value="UPF0014_fam"/>
</dbReference>
<feature type="transmembrane region" description="Helical" evidence="6">
    <location>
        <begin position="130"/>
        <end position="153"/>
    </location>
</feature>
<feature type="transmembrane region" description="Helical" evidence="6">
    <location>
        <begin position="66"/>
        <end position="84"/>
    </location>
</feature>
<dbReference type="PANTHER" id="PTHR30028">
    <property type="entry name" value="UPF0014 INNER MEMBRANE PROTEIN YBBM-RELATED"/>
    <property type="match status" value="1"/>
</dbReference>
<keyword evidence="8" id="KW-1185">Reference proteome</keyword>
<evidence type="ECO:0000256" key="4">
    <source>
        <dbReference type="ARBA" id="ARBA00022989"/>
    </source>
</evidence>
<evidence type="ECO:0000256" key="6">
    <source>
        <dbReference type="SAM" id="Phobius"/>
    </source>
</evidence>
<organism evidence="7 8">
    <name type="scientific">Caenispirillum bisanense</name>
    <dbReference type="NCBI Taxonomy" id="414052"/>
    <lineage>
        <taxon>Bacteria</taxon>
        <taxon>Pseudomonadati</taxon>
        <taxon>Pseudomonadota</taxon>
        <taxon>Alphaproteobacteria</taxon>
        <taxon>Rhodospirillales</taxon>
        <taxon>Novispirillaceae</taxon>
        <taxon>Caenispirillum</taxon>
    </lineage>
</organism>
<comment type="similarity">
    <text evidence="2">Belongs to the UPF0014 family.</text>
</comment>
<dbReference type="EMBL" id="OCNJ01000015">
    <property type="protein sequence ID" value="SOE01036.1"/>
    <property type="molecule type" value="Genomic_DNA"/>
</dbReference>
<evidence type="ECO:0000256" key="3">
    <source>
        <dbReference type="ARBA" id="ARBA00022692"/>
    </source>
</evidence>